<dbReference type="GO" id="GO:0006417">
    <property type="term" value="P:regulation of translation"/>
    <property type="evidence" value="ECO:0007669"/>
    <property type="project" value="UniProtKB-KW"/>
</dbReference>
<keyword evidence="3" id="KW-0810">Translation regulation</keyword>
<evidence type="ECO:0000313" key="8">
    <source>
        <dbReference type="Proteomes" id="UP000229502"/>
    </source>
</evidence>
<keyword evidence="2" id="KW-0678">Repressor</keyword>
<evidence type="ECO:0000256" key="2">
    <source>
        <dbReference type="ARBA" id="ARBA00022491"/>
    </source>
</evidence>
<dbReference type="Proteomes" id="UP000229502">
    <property type="component" value="Unassembled WGS sequence"/>
</dbReference>
<dbReference type="InterPro" id="IPR016095">
    <property type="entry name" value="Ribosomal_uL1_3-a/b-sand"/>
</dbReference>
<reference evidence="8" key="1">
    <citation type="submission" date="2017-09" db="EMBL/GenBank/DDBJ databases">
        <title>Depth-based differentiation of microbial function through sediment-hosted aquifers and enrichment of novel symbionts in the deep terrestrial subsurface.</title>
        <authorList>
            <person name="Probst A.J."/>
            <person name="Ladd B."/>
            <person name="Jarett J.K."/>
            <person name="Geller-Mcgrath D.E."/>
            <person name="Sieber C.M.K."/>
            <person name="Emerson J.B."/>
            <person name="Anantharaman K."/>
            <person name="Thomas B.C."/>
            <person name="Malmstrom R."/>
            <person name="Stieglmeier M."/>
            <person name="Klingl A."/>
            <person name="Woyke T."/>
            <person name="Ryan C.M."/>
            <person name="Banfield J.F."/>
        </authorList>
    </citation>
    <scope>NUCLEOTIDE SEQUENCE [LARGE SCALE GENOMIC DNA]</scope>
</reference>
<dbReference type="GO" id="GO:0005840">
    <property type="term" value="C:ribosome"/>
    <property type="evidence" value="ECO:0007669"/>
    <property type="project" value="UniProtKB-KW"/>
</dbReference>
<evidence type="ECO:0000256" key="3">
    <source>
        <dbReference type="ARBA" id="ARBA00022845"/>
    </source>
</evidence>
<gene>
    <name evidence="7" type="ORF">COT03_02895</name>
</gene>
<dbReference type="AlphaFoldDB" id="A0A2M6YQT9"/>
<proteinExistence type="inferred from homology"/>
<dbReference type="PANTHER" id="PTHR36427:SF3">
    <property type="entry name" value="LARGE RIBOSOMAL SUBUNIT PROTEIN UL1M"/>
    <property type="match status" value="1"/>
</dbReference>
<dbReference type="CDD" id="cd00403">
    <property type="entry name" value="Ribosomal_L1"/>
    <property type="match status" value="1"/>
</dbReference>
<sequence length="240" mass="26480">MKKVKSSGKGEKFADMSATAVVIDEESLEKELTQEVKTEKKGRQPKARGKKYQDLKKLVDKTKSYTPKEAFELLKKISLAKFGGSVEVHLNVIDKNLSGEAKLPYFKGKAMKVAIFDEKLLEEIKAGKINFDILLATPADMSKIMPLAKILGPKGLLPNPKNGTITPDPEKAAEKLSGNALRYKTEKDFPLVHIVIGKISQPVEELTANFEALIKAINPKNIKKVYLKSTMSPSIKVSLS</sequence>
<accession>A0A2M6YQT9</accession>
<organism evidence="7 8">
    <name type="scientific">Candidatus Shapirobacteria bacterium CG07_land_8_20_14_0_80_39_18</name>
    <dbReference type="NCBI Taxonomy" id="1974882"/>
    <lineage>
        <taxon>Bacteria</taxon>
        <taxon>Candidatus Shapironibacteriota</taxon>
    </lineage>
</organism>
<evidence type="ECO:0000256" key="1">
    <source>
        <dbReference type="ARBA" id="ARBA00010531"/>
    </source>
</evidence>
<keyword evidence="5 6" id="KW-0687">Ribonucleoprotein</keyword>
<dbReference type="GO" id="GO:1990904">
    <property type="term" value="C:ribonucleoprotein complex"/>
    <property type="evidence" value="ECO:0007669"/>
    <property type="project" value="UniProtKB-KW"/>
</dbReference>
<dbReference type="Gene3D" id="3.30.190.20">
    <property type="match status" value="1"/>
</dbReference>
<evidence type="ECO:0000256" key="5">
    <source>
        <dbReference type="ARBA" id="ARBA00023274"/>
    </source>
</evidence>
<comment type="similarity">
    <text evidence="1 6">Belongs to the universal ribosomal protein uL1 family.</text>
</comment>
<dbReference type="PROSITE" id="PS01199">
    <property type="entry name" value="RIBOSOMAL_L1"/>
    <property type="match status" value="1"/>
</dbReference>
<dbReference type="InterPro" id="IPR023674">
    <property type="entry name" value="Ribosomal_uL1-like"/>
</dbReference>
<dbReference type="Gene3D" id="3.40.50.790">
    <property type="match status" value="1"/>
</dbReference>
<evidence type="ECO:0000256" key="4">
    <source>
        <dbReference type="ARBA" id="ARBA00022980"/>
    </source>
</evidence>
<dbReference type="EMBL" id="PEWZ01000137">
    <property type="protein sequence ID" value="PIU33619.1"/>
    <property type="molecule type" value="Genomic_DNA"/>
</dbReference>
<dbReference type="Pfam" id="PF00687">
    <property type="entry name" value="Ribosomal_L1"/>
    <property type="match status" value="1"/>
</dbReference>
<protein>
    <recommendedName>
        <fullName evidence="6">Ribosomal protein</fullName>
    </recommendedName>
</protein>
<dbReference type="InterPro" id="IPR028364">
    <property type="entry name" value="Ribosomal_uL1/biogenesis"/>
</dbReference>
<evidence type="ECO:0000313" key="7">
    <source>
        <dbReference type="EMBL" id="PIU33619.1"/>
    </source>
</evidence>
<dbReference type="SUPFAM" id="SSF56808">
    <property type="entry name" value="Ribosomal protein L1"/>
    <property type="match status" value="1"/>
</dbReference>
<dbReference type="PANTHER" id="PTHR36427">
    <property type="entry name" value="54S RIBOSOMAL PROTEIN L1, MITOCHONDRIAL"/>
    <property type="match status" value="1"/>
</dbReference>
<keyword evidence="4 6" id="KW-0689">Ribosomal protein</keyword>
<comment type="caution">
    <text evidence="7">The sequence shown here is derived from an EMBL/GenBank/DDBJ whole genome shotgun (WGS) entry which is preliminary data.</text>
</comment>
<name>A0A2M6YQT9_9BACT</name>
<dbReference type="InterPro" id="IPR023673">
    <property type="entry name" value="Ribosomal_uL1_CS"/>
</dbReference>
<evidence type="ECO:0000256" key="6">
    <source>
        <dbReference type="RuleBase" id="RU000659"/>
    </source>
</evidence>